<gene>
    <name evidence="2" type="ORF">F444_06275</name>
</gene>
<dbReference type="AlphaFoldDB" id="A0A081AJ63"/>
<dbReference type="Gene3D" id="2.30.42.10">
    <property type="match status" value="1"/>
</dbReference>
<organism evidence="2 3">
    <name type="scientific">Phytophthora nicotianae P1976</name>
    <dbReference type="NCBI Taxonomy" id="1317066"/>
    <lineage>
        <taxon>Eukaryota</taxon>
        <taxon>Sar</taxon>
        <taxon>Stramenopiles</taxon>
        <taxon>Oomycota</taxon>
        <taxon>Peronosporomycetes</taxon>
        <taxon>Peronosporales</taxon>
        <taxon>Peronosporaceae</taxon>
        <taxon>Phytophthora</taxon>
    </lineage>
</organism>
<name>A0A081AJ63_PHYNI</name>
<dbReference type="InterPro" id="IPR036034">
    <property type="entry name" value="PDZ_sf"/>
</dbReference>
<comment type="caution">
    <text evidence="2">The sequence shown here is derived from an EMBL/GenBank/DDBJ whole genome shotgun (WGS) entry which is preliminary data.</text>
</comment>
<dbReference type="SUPFAM" id="SSF50156">
    <property type="entry name" value="PDZ domain-like"/>
    <property type="match status" value="2"/>
</dbReference>
<reference evidence="2 3" key="1">
    <citation type="submission" date="2013-11" db="EMBL/GenBank/DDBJ databases">
        <title>The Genome Sequence of Phytophthora parasitica P1976.</title>
        <authorList>
            <consortium name="The Broad Institute Genomics Platform"/>
            <person name="Russ C."/>
            <person name="Tyler B."/>
            <person name="Panabieres F."/>
            <person name="Shan W."/>
            <person name="Tripathy S."/>
            <person name="Grunwald N."/>
            <person name="Machado M."/>
            <person name="Johnson C.S."/>
            <person name="Walker B."/>
            <person name="Young S."/>
            <person name="Zeng Q."/>
            <person name="Gargeya S."/>
            <person name="Fitzgerald M."/>
            <person name="Haas B."/>
            <person name="Abouelleil A."/>
            <person name="Allen A.W."/>
            <person name="Alvarado L."/>
            <person name="Arachchi H.M."/>
            <person name="Berlin A.M."/>
            <person name="Chapman S.B."/>
            <person name="Gainer-Dewar J."/>
            <person name="Goldberg J."/>
            <person name="Griggs A."/>
            <person name="Gujja S."/>
            <person name="Hansen M."/>
            <person name="Howarth C."/>
            <person name="Imamovic A."/>
            <person name="Ireland A."/>
            <person name="Larimer J."/>
            <person name="McCowan C."/>
            <person name="Murphy C."/>
            <person name="Pearson M."/>
            <person name="Poon T.W."/>
            <person name="Priest M."/>
            <person name="Roberts A."/>
            <person name="Saif S."/>
            <person name="Shea T."/>
            <person name="Sisk P."/>
            <person name="Sykes S."/>
            <person name="Wortman J."/>
            <person name="Nusbaum C."/>
            <person name="Birren B."/>
        </authorList>
    </citation>
    <scope>NUCLEOTIDE SEQUENCE [LARGE SCALE GENOMIC DNA]</scope>
    <source>
        <strain evidence="2 3">P1976</strain>
    </source>
</reference>
<evidence type="ECO:0000313" key="2">
    <source>
        <dbReference type="EMBL" id="ETO78924.1"/>
    </source>
</evidence>
<evidence type="ECO:0000256" key="1">
    <source>
        <dbReference type="SAM" id="MobiDB-lite"/>
    </source>
</evidence>
<feature type="compositionally biased region" description="Basic residues" evidence="1">
    <location>
        <begin position="1"/>
        <end position="11"/>
    </location>
</feature>
<dbReference type="EMBL" id="ANJA01001160">
    <property type="protein sequence ID" value="ETO78924.1"/>
    <property type="molecule type" value="Genomic_DNA"/>
</dbReference>
<sequence>MRFFRSSKRPPHGLNAKLPPPPASLQSSTGPKETTITYTGGALCVTLQRAKSRFLEEEGPMRLVWPKDQRLGITFIEMPQGGVAVKDVPGMRCDVSPGQELTRVNKVSVSGKSFQEVMELLQNAQSPCVLDFSPPPSPILVSEVLGPARLLGVRKGMVLRSVDGSSMVGANLCDVGSALHGASDSAPVRLTFTAYDNVVHLRNRSSSLAESPQKPRASFRNTLGIGAVLAALSL</sequence>
<evidence type="ECO:0000313" key="3">
    <source>
        <dbReference type="Proteomes" id="UP000028582"/>
    </source>
</evidence>
<protein>
    <recommendedName>
        <fullName evidence="4">PDZ domain-containing protein</fullName>
    </recommendedName>
</protein>
<evidence type="ECO:0008006" key="4">
    <source>
        <dbReference type="Google" id="ProtNLM"/>
    </source>
</evidence>
<dbReference type="OrthoDB" id="66881at2759"/>
<dbReference type="Proteomes" id="UP000028582">
    <property type="component" value="Unassembled WGS sequence"/>
</dbReference>
<accession>A0A081AJ63</accession>
<proteinExistence type="predicted"/>
<feature type="region of interest" description="Disordered" evidence="1">
    <location>
        <begin position="1"/>
        <end position="32"/>
    </location>
</feature>